<dbReference type="Pfam" id="PF25673">
    <property type="entry name" value="Terminase_7"/>
    <property type="match status" value="1"/>
</dbReference>
<proteinExistence type="predicted"/>
<keyword evidence="3" id="KW-1185">Reference proteome</keyword>
<evidence type="ECO:0008006" key="4">
    <source>
        <dbReference type="Google" id="ProtNLM"/>
    </source>
</evidence>
<dbReference type="InterPro" id="IPR057972">
    <property type="entry name" value="Terminase_7"/>
</dbReference>
<gene>
    <name evidence="2" type="ORF">GCM10009613_61110</name>
</gene>
<name>A0ABN1YBZ7_9PSEU</name>
<feature type="region of interest" description="Disordered" evidence="1">
    <location>
        <begin position="1"/>
        <end position="39"/>
    </location>
</feature>
<dbReference type="EMBL" id="BAAAJK010000053">
    <property type="protein sequence ID" value="GAA1401953.1"/>
    <property type="molecule type" value="Genomic_DNA"/>
</dbReference>
<reference evidence="2 3" key="1">
    <citation type="journal article" date="2019" name="Int. J. Syst. Evol. Microbiol.">
        <title>The Global Catalogue of Microorganisms (GCM) 10K type strain sequencing project: providing services to taxonomists for standard genome sequencing and annotation.</title>
        <authorList>
            <consortium name="The Broad Institute Genomics Platform"/>
            <consortium name="The Broad Institute Genome Sequencing Center for Infectious Disease"/>
            <person name="Wu L."/>
            <person name="Ma J."/>
        </authorList>
    </citation>
    <scope>NUCLEOTIDE SEQUENCE [LARGE SCALE GENOMIC DNA]</scope>
    <source>
        <strain evidence="2 3">JCM 11896</strain>
    </source>
</reference>
<evidence type="ECO:0000313" key="3">
    <source>
        <dbReference type="Proteomes" id="UP001501414"/>
    </source>
</evidence>
<dbReference type="RefSeq" id="WP_344029373.1">
    <property type="nucleotide sequence ID" value="NZ_BAAAJK010000053.1"/>
</dbReference>
<comment type="caution">
    <text evidence="2">The sequence shown here is derived from an EMBL/GenBank/DDBJ whole genome shotgun (WGS) entry which is preliminary data.</text>
</comment>
<protein>
    <recommendedName>
        <fullName evidence="4">Terminase small subunit</fullName>
    </recommendedName>
</protein>
<feature type="region of interest" description="Disordered" evidence="1">
    <location>
        <begin position="125"/>
        <end position="161"/>
    </location>
</feature>
<organism evidence="2 3">
    <name type="scientific">Pseudonocardia kongjuensis</name>
    <dbReference type="NCBI Taxonomy" id="102227"/>
    <lineage>
        <taxon>Bacteria</taxon>
        <taxon>Bacillati</taxon>
        <taxon>Actinomycetota</taxon>
        <taxon>Actinomycetes</taxon>
        <taxon>Pseudonocardiales</taxon>
        <taxon>Pseudonocardiaceae</taxon>
        <taxon>Pseudonocardia</taxon>
    </lineage>
</organism>
<evidence type="ECO:0000313" key="2">
    <source>
        <dbReference type="EMBL" id="GAA1401953.1"/>
    </source>
</evidence>
<evidence type="ECO:0000256" key="1">
    <source>
        <dbReference type="SAM" id="MobiDB-lite"/>
    </source>
</evidence>
<feature type="compositionally biased region" description="Low complexity" evidence="1">
    <location>
        <begin position="15"/>
        <end position="25"/>
    </location>
</feature>
<feature type="compositionally biased region" description="Basic and acidic residues" evidence="1">
    <location>
        <begin position="1"/>
        <end position="10"/>
    </location>
</feature>
<sequence>MPAQKKDPSVRARRNTASTATTLARPARKARVPAMPKLPRGETWHPEVKAWWSDVWRSPMASEFIDVDKRALGVLVVLHQDFWTAGTAAERNKAATEIRLQRKDFGLTPYDRRRLEWTIEEADAATARGRARRASGGVKQPTGAADPRRTLHAVPAPAPAM</sequence>
<accession>A0ABN1YBZ7</accession>
<dbReference type="Proteomes" id="UP001501414">
    <property type="component" value="Unassembled WGS sequence"/>
</dbReference>